<dbReference type="VEuPathDB" id="VectorBase:MDOMA2_001380"/>
<dbReference type="eggNOG" id="ENOG502SAMD">
    <property type="taxonomic scope" value="Eukaryota"/>
</dbReference>
<dbReference type="GO" id="GO:0031344">
    <property type="term" value="P:regulation of cell projection organization"/>
    <property type="evidence" value="ECO:0007669"/>
    <property type="project" value="TreeGrafter"/>
</dbReference>
<dbReference type="PANTHER" id="PTHR31508">
    <property type="entry name" value="PROTEIN PITCHFORK"/>
    <property type="match status" value="1"/>
</dbReference>
<dbReference type="InterPro" id="IPR033602">
    <property type="entry name" value="CIMAP3"/>
</dbReference>
<name>A0A1I8N6E9_MUSDO</name>
<dbReference type="AlphaFoldDB" id="A0A1I8N6E9"/>
<sequence length="290" mass="33415">MFLKKLTQEERIKLRAQRKESQLIRNRAKQRGFVYVVNPPEIPKVAFGSSLERVTLPLRGPCLTSFMRQHQGDVFLSPGPATRVDERNLLEIKWPSKLGYSAFASKAPRLLGPSNANMPCVGSYDVETRKPLRNAAKPFNIGAARKDKERFLTPGPSTYPHHVERPKLRISSAFGSRRKILPAIGVICSPLNVAKCHKCEQIPQGDYWHDFNTELDLCRPCMHKIEHDLKKCSATELQRLRLRREFSDYARVRYCDFYHDHGGTMAAVQTLPQRIYKMKIEKENYLSLYM</sequence>
<organism evidence="1">
    <name type="scientific">Musca domestica</name>
    <name type="common">House fly</name>
    <dbReference type="NCBI Taxonomy" id="7370"/>
    <lineage>
        <taxon>Eukaryota</taxon>
        <taxon>Metazoa</taxon>
        <taxon>Ecdysozoa</taxon>
        <taxon>Arthropoda</taxon>
        <taxon>Hexapoda</taxon>
        <taxon>Insecta</taxon>
        <taxon>Pterygota</taxon>
        <taxon>Neoptera</taxon>
        <taxon>Endopterygota</taxon>
        <taxon>Diptera</taxon>
        <taxon>Brachycera</taxon>
        <taxon>Muscomorpha</taxon>
        <taxon>Muscoidea</taxon>
        <taxon>Muscidae</taxon>
        <taxon>Musca</taxon>
    </lineage>
</organism>
<dbReference type="EnsemblMetazoa" id="MDOA012030-RA">
    <property type="protein sequence ID" value="MDOA012030-PA"/>
    <property type="gene ID" value="MDOA012030"/>
</dbReference>
<dbReference type="PANTHER" id="PTHR31508:SF2">
    <property type="entry name" value="PROTEIN PITCHFORK"/>
    <property type="match status" value="1"/>
</dbReference>
<evidence type="ECO:0000313" key="1">
    <source>
        <dbReference type="EnsemblMetazoa" id="MDOA012030-PA"/>
    </source>
</evidence>
<dbReference type="GO" id="GO:0008092">
    <property type="term" value="F:cytoskeletal protein binding"/>
    <property type="evidence" value="ECO:0007669"/>
    <property type="project" value="TreeGrafter"/>
</dbReference>
<dbReference type="VEuPathDB" id="VectorBase:MDOA012030"/>
<accession>A0A1I8N6E9</accession>
<proteinExistence type="predicted"/>
<reference evidence="1" key="1">
    <citation type="submission" date="2020-05" db="UniProtKB">
        <authorList>
            <consortium name="EnsemblMetazoa"/>
        </authorList>
    </citation>
    <scope>IDENTIFICATION</scope>
    <source>
        <strain evidence="1">Aabys</strain>
    </source>
</reference>
<protein>
    <submittedName>
        <fullName evidence="1">Uncharacterized protein</fullName>
    </submittedName>
</protein>